<keyword evidence="4" id="KW-1185">Reference proteome</keyword>
<reference evidence="3" key="2">
    <citation type="submission" date="2023-06" db="EMBL/GenBank/DDBJ databases">
        <authorList>
            <consortium name="Lawrence Berkeley National Laboratory"/>
            <person name="Haridas S."/>
            <person name="Hensen N."/>
            <person name="Bonometti L."/>
            <person name="Westerberg I."/>
            <person name="Brannstrom I.O."/>
            <person name="Guillou S."/>
            <person name="Cros-Aarteil S."/>
            <person name="Calhoun S."/>
            <person name="Kuo A."/>
            <person name="Mondo S."/>
            <person name="Pangilinan J."/>
            <person name="Riley R."/>
            <person name="Labutti K."/>
            <person name="Andreopoulos B."/>
            <person name="Lipzen A."/>
            <person name="Chen C."/>
            <person name="Yanf M."/>
            <person name="Daum C."/>
            <person name="Ng V."/>
            <person name="Clum A."/>
            <person name="Steindorff A."/>
            <person name="Ohm R."/>
            <person name="Martin F."/>
            <person name="Silar P."/>
            <person name="Natvig D."/>
            <person name="Lalanne C."/>
            <person name="Gautier V."/>
            <person name="Ament-Velasquez S.L."/>
            <person name="Kruys A."/>
            <person name="Hutchinson M.I."/>
            <person name="Powell A.J."/>
            <person name="Barry K."/>
            <person name="Miller A.N."/>
            <person name="Grigoriev I.V."/>
            <person name="Debuchy R."/>
            <person name="Gladieux P."/>
            <person name="Thoren M.H."/>
            <person name="Johannesson H."/>
        </authorList>
    </citation>
    <scope>NUCLEOTIDE SEQUENCE</scope>
    <source>
        <strain evidence="3">CBS 955.72</strain>
    </source>
</reference>
<dbReference type="InterPro" id="IPR036047">
    <property type="entry name" value="F-box-like_dom_sf"/>
</dbReference>
<dbReference type="Pfam" id="PF12937">
    <property type="entry name" value="F-box-like"/>
    <property type="match status" value="1"/>
</dbReference>
<dbReference type="Gene3D" id="1.20.1280.50">
    <property type="match status" value="1"/>
</dbReference>
<evidence type="ECO:0000256" key="1">
    <source>
        <dbReference type="SAM" id="MobiDB-lite"/>
    </source>
</evidence>
<evidence type="ECO:0000313" key="3">
    <source>
        <dbReference type="EMBL" id="KAK3357799.1"/>
    </source>
</evidence>
<reference evidence="3" key="1">
    <citation type="journal article" date="2023" name="Mol. Phylogenet. Evol.">
        <title>Genome-scale phylogeny and comparative genomics of the fungal order Sordariales.</title>
        <authorList>
            <person name="Hensen N."/>
            <person name="Bonometti L."/>
            <person name="Westerberg I."/>
            <person name="Brannstrom I.O."/>
            <person name="Guillou S."/>
            <person name="Cros-Aarteil S."/>
            <person name="Calhoun S."/>
            <person name="Haridas S."/>
            <person name="Kuo A."/>
            <person name="Mondo S."/>
            <person name="Pangilinan J."/>
            <person name="Riley R."/>
            <person name="LaButti K."/>
            <person name="Andreopoulos B."/>
            <person name="Lipzen A."/>
            <person name="Chen C."/>
            <person name="Yan M."/>
            <person name="Daum C."/>
            <person name="Ng V."/>
            <person name="Clum A."/>
            <person name="Steindorff A."/>
            <person name="Ohm R.A."/>
            <person name="Martin F."/>
            <person name="Silar P."/>
            <person name="Natvig D.O."/>
            <person name="Lalanne C."/>
            <person name="Gautier V."/>
            <person name="Ament-Velasquez S.L."/>
            <person name="Kruys A."/>
            <person name="Hutchinson M.I."/>
            <person name="Powell A.J."/>
            <person name="Barry K."/>
            <person name="Miller A.N."/>
            <person name="Grigoriev I.V."/>
            <person name="Debuchy R."/>
            <person name="Gladieux P."/>
            <person name="Hiltunen Thoren M."/>
            <person name="Johannesson H."/>
        </authorList>
    </citation>
    <scope>NUCLEOTIDE SEQUENCE</scope>
    <source>
        <strain evidence="3">CBS 955.72</strain>
    </source>
</reference>
<dbReference type="EMBL" id="JAUIQD010000003">
    <property type="protein sequence ID" value="KAK3357799.1"/>
    <property type="molecule type" value="Genomic_DNA"/>
</dbReference>
<dbReference type="InterPro" id="IPR001810">
    <property type="entry name" value="F-box_dom"/>
</dbReference>
<organism evidence="3 4">
    <name type="scientific">Lasiosphaeria hispida</name>
    <dbReference type="NCBI Taxonomy" id="260671"/>
    <lineage>
        <taxon>Eukaryota</taxon>
        <taxon>Fungi</taxon>
        <taxon>Dikarya</taxon>
        <taxon>Ascomycota</taxon>
        <taxon>Pezizomycotina</taxon>
        <taxon>Sordariomycetes</taxon>
        <taxon>Sordariomycetidae</taxon>
        <taxon>Sordariales</taxon>
        <taxon>Lasiosphaeriaceae</taxon>
        <taxon>Lasiosphaeria</taxon>
    </lineage>
</organism>
<comment type="caution">
    <text evidence="3">The sequence shown here is derived from an EMBL/GenBank/DDBJ whole genome shotgun (WGS) entry which is preliminary data.</text>
</comment>
<dbReference type="PROSITE" id="PS50181">
    <property type="entry name" value="FBOX"/>
    <property type="match status" value="1"/>
</dbReference>
<accession>A0AAJ0HNF5</accession>
<name>A0AAJ0HNF5_9PEZI</name>
<evidence type="ECO:0000313" key="4">
    <source>
        <dbReference type="Proteomes" id="UP001275084"/>
    </source>
</evidence>
<feature type="region of interest" description="Disordered" evidence="1">
    <location>
        <begin position="48"/>
        <end position="68"/>
    </location>
</feature>
<proteinExistence type="predicted"/>
<dbReference type="Proteomes" id="UP001275084">
    <property type="component" value="Unassembled WGS sequence"/>
</dbReference>
<protein>
    <recommendedName>
        <fullName evidence="2">F-box domain-containing protein</fullName>
    </recommendedName>
</protein>
<gene>
    <name evidence="3" type="ORF">B0T25DRAFT_170114</name>
</gene>
<evidence type="ECO:0000259" key="2">
    <source>
        <dbReference type="PROSITE" id="PS50181"/>
    </source>
</evidence>
<feature type="domain" description="F-box" evidence="2">
    <location>
        <begin position="102"/>
        <end position="150"/>
    </location>
</feature>
<dbReference type="AlphaFoldDB" id="A0AAJ0HNF5"/>
<dbReference type="SUPFAM" id="SSF81383">
    <property type="entry name" value="F-box domain"/>
    <property type="match status" value="1"/>
</dbReference>
<sequence length="541" mass="60546">MPTLMAWTNGDEINEADAADVAGTNGAVEETPSLNDMQRATDVLLPPQLTSSAGGRVDTGRQLEKKHKHHNRYSRAIPFSLRELESTGMDPLVAAHMHNANYSPVNRLPDELVFQILRCLGDDPLAVLCLRRVARRFRRIIDDPDISKVIDVNCLSWSSGTIFEMVNCLPKGLRQELWHRIQKDGMCDKCRMLRPGGPDDPDVGCLRSPRECPVMSRSPRGLHCDGCSGGGDHNAHPCIGRHGAVRLCEHVKISWADMEPYLYRWQQYLYDGQACLDGFSVECRDPSHDIRCRAEYPPTWPRASLKTTKAHRTSEWVVVLTFEWKPHSGSDVLSLTSDRRAPASEIRTMFQRHRQGAADILFPSFSQLPFPEMACFGDTKCQCLYYESGGDQRLSTAGPSNLTQGTLFCTGRWDPNSHSDAIHAYARCHGLYKTAEIVTIQRHLADIADDSVCLVTHYTRNITLCTRVGGGHIVAVTPANDWYHAVDPDLSPPQRSPNILCRDKSCINYYRSPASFACRVSRSTMAKTPSNYIHVNLPKGM</sequence>